<reference evidence="24 25" key="1">
    <citation type="submission" date="2019-03" db="EMBL/GenBank/DDBJ databases">
        <title>Genomic Encyclopedia of Type Strains, Phase IV (KMG-IV): sequencing the most valuable type-strain genomes for metagenomic binning, comparative biology and taxonomic classification.</title>
        <authorList>
            <person name="Goeker M."/>
        </authorList>
    </citation>
    <scope>NUCLEOTIDE SEQUENCE [LARGE SCALE GENOMIC DNA]</scope>
    <source>
        <strain evidence="24 25">DSM 23344</strain>
    </source>
</reference>
<dbReference type="GO" id="GO:0005524">
    <property type="term" value="F:ATP binding"/>
    <property type="evidence" value="ECO:0007669"/>
    <property type="project" value="UniProtKB-KW"/>
</dbReference>
<sequence length="432" mass="45794">MTENRDLNAWLTHLETLHPRKIDLGLERVSAVATRLGLLPCRVPVITVAGTNGKGTVVRCATALLVAGGRRVGTYSSPHLMRYNERICIDGLPVPDALIISAFIAIDGARGDISLSYFEFATLAALYVFRDQQVDIAVLEVGLGGRLDAVNAVDASVAVVTRIALDHQKWLGDTLEAIAAEKAGIVREAKPVVLAEPGYPDSLYRVVEDRLARPQRAGSHWQWQLLGDRQLEVTLPNAQRLQVPLSAGLQPSNVAAALCAASLAGMPVTQAIAEQALAGLVFPGRQQHVAFQGLDLVLDVAHNPDAAQALAEHLATLPAAETIAIVGVLGDKDVKGVIEPLAPHLSGAVVCSLPDTTRSMASATLSRIVSASGVNVIEETENPLQAWSRLLDRVSPGNRVVVFGSFHTVGGIMPALLDTGVAGDLEKTWTPL</sequence>
<dbReference type="InterPro" id="IPR013221">
    <property type="entry name" value="Mur_ligase_cen"/>
</dbReference>
<dbReference type="GO" id="GO:0008841">
    <property type="term" value="F:dihydrofolate synthase activity"/>
    <property type="evidence" value="ECO:0007669"/>
    <property type="project" value="UniProtKB-EC"/>
</dbReference>
<name>A0A4R2KWP1_9GAMM</name>
<evidence type="ECO:0000256" key="16">
    <source>
        <dbReference type="ARBA" id="ARBA00032510"/>
    </source>
</evidence>
<protein>
    <recommendedName>
        <fullName evidence="7">Dihydrofolate synthase/folylpolyglutamate synthase</fullName>
        <ecNumber evidence="5">6.3.2.12</ecNumber>
        <ecNumber evidence="6">6.3.2.17</ecNumber>
    </recommendedName>
    <alternativeName>
        <fullName evidence="16">Folylpoly-gamma-glutamate synthetase-dihydrofolate synthetase</fullName>
    </alternativeName>
    <alternativeName>
        <fullName evidence="14">Folylpolyglutamate synthetase</fullName>
    </alternativeName>
    <alternativeName>
        <fullName evidence="15">Tetrahydrofolylpolyglutamate synthase</fullName>
    </alternativeName>
</protein>
<evidence type="ECO:0000256" key="11">
    <source>
        <dbReference type="ARBA" id="ARBA00022840"/>
    </source>
</evidence>
<evidence type="ECO:0000256" key="5">
    <source>
        <dbReference type="ARBA" id="ARBA00013023"/>
    </source>
</evidence>
<dbReference type="RefSeq" id="WP_240624360.1">
    <property type="nucleotide sequence ID" value="NZ_QQSW01000009.1"/>
</dbReference>
<dbReference type="SUPFAM" id="SSF53623">
    <property type="entry name" value="MurD-like peptide ligases, catalytic domain"/>
    <property type="match status" value="1"/>
</dbReference>
<dbReference type="SUPFAM" id="SSF53244">
    <property type="entry name" value="MurD-like peptide ligases, peptide-binding domain"/>
    <property type="match status" value="1"/>
</dbReference>
<comment type="similarity">
    <text evidence="4 21">Belongs to the folylpolyglutamate synthase family.</text>
</comment>
<dbReference type="InterPro" id="IPR036615">
    <property type="entry name" value="Mur_ligase_C_dom_sf"/>
</dbReference>
<comment type="pathway">
    <text evidence="2">Cofactor biosynthesis; tetrahydrofolate biosynthesis; 7,8-dihydrofolate from 2-amino-4-hydroxy-6-hydroxymethyl-7,8-dihydropteridine diphosphate and 4-aminobenzoate: step 2/2.</text>
</comment>
<dbReference type="Proteomes" id="UP000294980">
    <property type="component" value="Unassembled WGS sequence"/>
</dbReference>
<comment type="pathway">
    <text evidence="3">Cofactor biosynthesis; tetrahydrofolylpolyglutamate biosynthesis.</text>
</comment>
<dbReference type="EC" id="6.3.2.12" evidence="5"/>
<comment type="catalytic activity">
    <reaction evidence="18">
        <text>10-formyltetrahydrofolyl-(gamma-L-Glu)(n) + L-glutamate + ATP = 10-formyltetrahydrofolyl-(gamma-L-Glu)(n+1) + ADP + phosphate + H(+)</text>
        <dbReference type="Rhea" id="RHEA:51904"/>
        <dbReference type="Rhea" id="RHEA-COMP:13088"/>
        <dbReference type="Rhea" id="RHEA-COMP:14300"/>
        <dbReference type="ChEBI" id="CHEBI:15378"/>
        <dbReference type="ChEBI" id="CHEBI:29985"/>
        <dbReference type="ChEBI" id="CHEBI:30616"/>
        <dbReference type="ChEBI" id="CHEBI:43474"/>
        <dbReference type="ChEBI" id="CHEBI:134413"/>
        <dbReference type="ChEBI" id="CHEBI:456216"/>
        <dbReference type="EC" id="6.3.2.17"/>
    </reaction>
</comment>
<evidence type="ECO:0000256" key="1">
    <source>
        <dbReference type="ARBA" id="ARBA00002714"/>
    </source>
</evidence>
<comment type="caution">
    <text evidence="24">The sequence shown here is derived from an EMBL/GenBank/DDBJ whole genome shotgun (WGS) entry which is preliminary data.</text>
</comment>
<keyword evidence="11 21" id="KW-0067">ATP-binding</keyword>
<dbReference type="Pfam" id="PF02875">
    <property type="entry name" value="Mur_ligase_C"/>
    <property type="match status" value="1"/>
</dbReference>
<evidence type="ECO:0000256" key="4">
    <source>
        <dbReference type="ARBA" id="ARBA00008276"/>
    </source>
</evidence>
<dbReference type="NCBIfam" id="NF008101">
    <property type="entry name" value="PRK10846.1"/>
    <property type="match status" value="1"/>
</dbReference>
<keyword evidence="13" id="KW-0289">Folate biosynthesis</keyword>
<dbReference type="UniPathway" id="UPA00077">
    <property type="reaction ID" value="UER00157"/>
</dbReference>
<feature type="domain" description="Mur ligase C-terminal" evidence="22">
    <location>
        <begin position="284"/>
        <end position="406"/>
    </location>
</feature>
<accession>A0A4R2KWP1</accession>
<evidence type="ECO:0000256" key="13">
    <source>
        <dbReference type="ARBA" id="ARBA00022909"/>
    </source>
</evidence>
<evidence type="ECO:0000256" key="19">
    <source>
        <dbReference type="ARBA" id="ARBA00049035"/>
    </source>
</evidence>
<organism evidence="24 25">
    <name type="scientific">Chromatocurvus halotolerans</name>
    <dbReference type="NCBI Taxonomy" id="1132028"/>
    <lineage>
        <taxon>Bacteria</taxon>
        <taxon>Pseudomonadati</taxon>
        <taxon>Pseudomonadota</taxon>
        <taxon>Gammaproteobacteria</taxon>
        <taxon>Cellvibrionales</taxon>
        <taxon>Halieaceae</taxon>
        <taxon>Chromatocurvus</taxon>
    </lineage>
</organism>
<evidence type="ECO:0000256" key="20">
    <source>
        <dbReference type="ARBA" id="ARBA00049161"/>
    </source>
</evidence>
<dbReference type="EC" id="6.3.2.17" evidence="6"/>
<evidence type="ECO:0000256" key="6">
    <source>
        <dbReference type="ARBA" id="ARBA00013025"/>
    </source>
</evidence>
<evidence type="ECO:0000313" key="25">
    <source>
        <dbReference type="Proteomes" id="UP000294980"/>
    </source>
</evidence>
<dbReference type="GO" id="GO:0004326">
    <property type="term" value="F:tetrahydrofolylpolyglutamate synthase activity"/>
    <property type="evidence" value="ECO:0007669"/>
    <property type="project" value="UniProtKB-EC"/>
</dbReference>
<keyword evidence="9" id="KW-0479">Metal-binding</keyword>
<dbReference type="NCBIfam" id="TIGR01499">
    <property type="entry name" value="folC"/>
    <property type="match status" value="1"/>
</dbReference>
<dbReference type="AlphaFoldDB" id="A0A4R2KWP1"/>
<proteinExistence type="inferred from homology"/>
<dbReference type="GO" id="GO:0005737">
    <property type="term" value="C:cytoplasm"/>
    <property type="evidence" value="ECO:0007669"/>
    <property type="project" value="TreeGrafter"/>
</dbReference>
<evidence type="ECO:0000259" key="22">
    <source>
        <dbReference type="Pfam" id="PF02875"/>
    </source>
</evidence>
<evidence type="ECO:0000256" key="9">
    <source>
        <dbReference type="ARBA" id="ARBA00022723"/>
    </source>
</evidence>
<evidence type="ECO:0000256" key="18">
    <source>
        <dbReference type="ARBA" id="ARBA00047808"/>
    </source>
</evidence>
<keyword evidence="10 21" id="KW-0547">Nucleotide-binding</keyword>
<dbReference type="GO" id="GO:0046872">
    <property type="term" value="F:metal ion binding"/>
    <property type="evidence" value="ECO:0007669"/>
    <property type="project" value="UniProtKB-KW"/>
</dbReference>
<comment type="catalytic activity">
    <reaction evidence="17">
        <text>(6S)-5,6,7,8-tetrahydrofolyl-(gamma-L-Glu)(n) + L-glutamate + ATP = (6S)-5,6,7,8-tetrahydrofolyl-(gamma-L-Glu)(n+1) + ADP + phosphate + H(+)</text>
        <dbReference type="Rhea" id="RHEA:10580"/>
        <dbReference type="Rhea" id="RHEA-COMP:14738"/>
        <dbReference type="Rhea" id="RHEA-COMP:14740"/>
        <dbReference type="ChEBI" id="CHEBI:15378"/>
        <dbReference type="ChEBI" id="CHEBI:29985"/>
        <dbReference type="ChEBI" id="CHEBI:30616"/>
        <dbReference type="ChEBI" id="CHEBI:43474"/>
        <dbReference type="ChEBI" id="CHEBI:141005"/>
        <dbReference type="ChEBI" id="CHEBI:456216"/>
        <dbReference type="EC" id="6.3.2.17"/>
    </reaction>
</comment>
<dbReference type="EMBL" id="SLWX01000007">
    <property type="protein sequence ID" value="TCO75676.1"/>
    <property type="molecule type" value="Genomic_DNA"/>
</dbReference>
<evidence type="ECO:0000259" key="23">
    <source>
        <dbReference type="Pfam" id="PF08245"/>
    </source>
</evidence>
<evidence type="ECO:0000256" key="17">
    <source>
        <dbReference type="ARBA" id="ARBA00047493"/>
    </source>
</evidence>
<evidence type="ECO:0000256" key="12">
    <source>
        <dbReference type="ARBA" id="ARBA00022842"/>
    </source>
</evidence>
<dbReference type="GO" id="GO:0046654">
    <property type="term" value="P:tetrahydrofolate biosynthetic process"/>
    <property type="evidence" value="ECO:0007669"/>
    <property type="project" value="UniProtKB-UniPathway"/>
</dbReference>
<dbReference type="PIRSF" id="PIRSF001563">
    <property type="entry name" value="Folylpolyglu_synth"/>
    <property type="match status" value="1"/>
</dbReference>
<feature type="domain" description="Mur ligase central" evidence="23">
    <location>
        <begin position="48"/>
        <end position="190"/>
    </location>
</feature>
<dbReference type="PANTHER" id="PTHR11136">
    <property type="entry name" value="FOLYLPOLYGLUTAMATE SYNTHASE-RELATED"/>
    <property type="match status" value="1"/>
</dbReference>
<keyword evidence="12" id="KW-0460">Magnesium</keyword>
<dbReference type="InterPro" id="IPR004101">
    <property type="entry name" value="Mur_ligase_C"/>
</dbReference>
<keyword evidence="8 21" id="KW-0436">Ligase</keyword>
<dbReference type="InterPro" id="IPR036565">
    <property type="entry name" value="Mur-like_cat_sf"/>
</dbReference>
<evidence type="ECO:0000256" key="15">
    <source>
        <dbReference type="ARBA" id="ARBA00030592"/>
    </source>
</evidence>
<comment type="function">
    <text evidence="1">Functions in two distinct reactions of the de novo folate biosynthetic pathway. Catalyzes the addition of a glutamate residue to dihydropteroate (7,8-dihydropteroate or H2Pte) to form dihydrofolate (7,8-dihydrofolate monoglutamate or H2Pte-Glu). Also catalyzes successive additions of L-glutamate to tetrahydrofolate or 10-formyltetrahydrofolate or 5,10-methylenetetrahydrofolate, leading to folylpolyglutamate derivatives.</text>
</comment>
<evidence type="ECO:0000256" key="3">
    <source>
        <dbReference type="ARBA" id="ARBA00005150"/>
    </source>
</evidence>
<dbReference type="InterPro" id="IPR001645">
    <property type="entry name" value="Folylpolyglutamate_synth"/>
</dbReference>
<dbReference type="Gene3D" id="3.90.190.20">
    <property type="entry name" value="Mur ligase, C-terminal domain"/>
    <property type="match status" value="1"/>
</dbReference>
<dbReference type="Pfam" id="PF08245">
    <property type="entry name" value="Mur_ligase_M"/>
    <property type="match status" value="1"/>
</dbReference>
<evidence type="ECO:0000313" key="24">
    <source>
        <dbReference type="EMBL" id="TCO75676.1"/>
    </source>
</evidence>
<dbReference type="PANTHER" id="PTHR11136:SF0">
    <property type="entry name" value="DIHYDROFOLATE SYNTHETASE-RELATED"/>
    <property type="match status" value="1"/>
</dbReference>
<evidence type="ECO:0000256" key="21">
    <source>
        <dbReference type="PIRNR" id="PIRNR001563"/>
    </source>
</evidence>
<evidence type="ECO:0000256" key="10">
    <source>
        <dbReference type="ARBA" id="ARBA00022741"/>
    </source>
</evidence>
<evidence type="ECO:0000256" key="8">
    <source>
        <dbReference type="ARBA" id="ARBA00022598"/>
    </source>
</evidence>
<keyword evidence="25" id="KW-1185">Reference proteome</keyword>
<gene>
    <name evidence="24" type="ORF">EV688_10794</name>
</gene>
<comment type="catalytic activity">
    <reaction evidence="20">
        <text>7,8-dihydropteroate + L-glutamate + ATP = 7,8-dihydrofolate + ADP + phosphate + H(+)</text>
        <dbReference type="Rhea" id="RHEA:23584"/>
        <dbReference type="ChEBI" id="CHEBI:15378"/>
        <dbReference type="ChEBI" id="CHEBI:17839"/>
        <dbReference type="ChEBI" id="CHEBI:29985"/>
        <dbReference type="ChEBI" id="CHEBI:30616"/>
        <dbReference type="ChEBI" id="CHEBI:43474"/>
        <dbReference type="ChEBI" id="CHEBI:57451"/>
        <dbReference type="ChEBI" id="CHEBI:456216"/>
        <dbReference type="EC" id="6.3.2.12"/>
    </reaction>
</comment>
<comment type="catalytic activity">
    <reaction evidence="19">
        <text>(6R)-5,10-methylenetetrahydrofolyl-(gamma-L-Glu)(n) + L-glutamate + ATP = (6R)-5,10-methylenetetrahydrofolyl-(gamma-L-Glu)(n+1) + ADP + phosphate + H(+)</text>
        <dbReference type="Rhea" id="RHEA:51912"/>
        <dbReference type="Rhea" id="RHEA-COMP:13257"/>
        <dbReference type="Rhea" id="RHEA-COMP:13258"/>
        <dbReference type="ChEBI" id="CHEBI:15378"/>
        <dbReference type="ChEBI" id="CHEBI:29985"/>
        <dbReference type="ChEBI" id="CHEBI:30616"/>
        <dbReference type="ChEBI" id="CHEBI:43474"/>
        <dbReference type="ChEBI" id="CHEBI:136572"/>
        <dbReference type="ChEBI" id="CHEBI:456216"/>
        <dbReference type="EC" id="6.3.2.17"/>
    </reaction>
</comment>
<evidence type="ECO:0000256" key="7">
    <source>
        <dbReference type="ARBA" id="ARBA00019357"/>
    </source>
</evidence>
<dbReference type="GO" id="GO:0046656">
    <property type="term" value="P:folic acid biosynthetic process"/>
    <property type="evidence" value="ECO:0007669"/>
    <property type="project" value="UniProtKB-KW"/>
</dbReference>
<evidence type="ECO:0000256" key="14">
    <source>
        <dbReference type="ARBA" id="ARBA00030048"/>
    </source>
</evidence>
<dbReference type="Gene3D" id="3.40.1190.10">
    <property type="entry name" value="Mur-like, catalytic domain"/>
    <property type="match status" value="1"/>
</dbReference>
<evidence type="ECO:0000256" key="2">
    <source>
        <dbReference type="ARBA" id="ARBA00004799"/>
    </source>
</evidence>